<evidence type="ECO:0000256" key="7">
    <source>
        <dbReference type="ARBA" id="ARBA00032554"/>
    </source>
</evidence>
<dbReference type="GO" id="GO:0050515">
    <property type="term" value="F:4-(cytidine 5'-diphospho)-2-C-methyl-D-erythritol kinase activity"/>
    <property type="evidence" value="ECO:0007669"/>
    <property type="project" value="UniProtKB-EC"/>
</dbReference>
<evidence type="ECO:0000259" key="9">
    <source>
        <dbReference type="Pfam" id="PF08544"/>
    </source>
</evidence>
<dbReference type="NCBIfam" id="NF011202">
    <property type="entry name" value="PRK14608.1"/>
    <property type="match status" value="1"/>
</dbReference>
<proteinExistence type="inferred from homology"/>
<name>A0A3B0YMC6_9ZZZZ</name>
<dbReference type="SUPFAM" id="SSF55060">
    <property type="entry name" value="GHMP Kinase, C-terminal domain"/>
    <property type="match status" value="1"/>
</dbReference>
<dbReference type="PANTHER" id="PTHR43527:SF2">
    <property type="entry name" value="4-DIPHOSPHOCYTIDYL-2-C-METHYL-D-ERYTHRITOL KINASE, CHLOROPLASTIC"/>
    <property type="match status" value="1"/>
</dbReference>
<keyword evidence="5 10" id="KW-0418">Kinase</keyword>
<evidence type="ECO:0000256" key="5">
    <source>
        <dbReference type="ARBA" id="ARBA00022777"/>
    </source>
</evidence>
<dbReference type="InterPro" id="IPR004424">
    <property type="entry name" value="IspE"/>
</dbReference>
<feature type="domain" description="GHMP kinase C-terminal" evidence="9">
    <location>
        <begin position="221"/>
        <end position="275"/>
    </location>
</feature>
<dbReference type="Pfam" id="PF08544">
    <property type="entry name" value="GHMP_kinases_C"/>
    <property type="match status" value="1"/>
</dbReference>
<dbReference type="Gene3D" id="3.30.230.10">
    <property type="match status" value="1"/>
</dbReference>
<keyword evidence="6" id="KW-0067">ATP-binding</keyword>
<dbReference type="NCBIfam" id="TIGR00154">
    <property type="entry name" value="ispE"/>
    <property type="match status" value="1"/>
</dbReference>
<feature type="domain" description="GHMP kinase N-terminal" evidence="8">
    <location>
        <begin position="66"/>
        <end position="142"/>
    </location>
</feature>
<dbReference type="GO" id="GO:0005524">
    <property type="term" value="F:ATP binding"/>
    <property type="evidence" value="ECO:0007669"/>
    <property type="project" value="UniProtKB-KW"/>
</dbReference>
<dbReference type="PANTHER" id="PTHR43527">
    <property type="entry name" value="4-DIPHOSPHOCYTIDYL-2-C-METHYL-D-ERYTHRITOL KINASE, CHLOROPLASTIC"/>
    <property type="match status" value="1"/>
</dbReference>
<protein>
    <recommendedName>
        <fullName evidence="2">4-(cytidine 5'-diphospho)-2-C-methyl-D-erythritol kinase</fullName>
        <ecNumber evidence="2">2.7.1.148</ecNumber>
    </recommendedName>
    <alternativeName>
        <fullName evidence="7">4-(cytidine-5'-diphospho)-2-C-methyl-D-erythritol kinase</fullName>
    </alternativeName>
</protein>
<dbReference type="SUPFAM" id="SSF54211">
    <property type="entry name" value="Ribosomal protein S5 domain 2-like"/>
    <property type="match status" value="1"/>
</dbReference>
<dbReference type="InterPro" id="IPR020568">
    <property type="entry name" value="Ribosomal_Su5_D2-typ_SF"/>
</dbReference>
<evidence type="ECO:0000256" key="1">
    <source>
        <dbReference type="ARBA" id="ARBA00009684"/>
    </source>
</evidence>
<evidence type="ECO:0000256" key="4">
    <source>
        <dbReference type="ARBA" id="ARBA00022741"/>
    </source>
</evidence>
<evidence type="ECO:0000256" key="2">
    <source>
        <dbReference type="ARBA" id="ARBA00012052"/>
    </source>
</evidence>
<keyword evidence="4" id="KW-0547">Nucleotide-binding</keyword>
<dbReference type="Gene3D" id="3.30.70.890">
    <property type="entry name" value="GHMP kinase, C-terminal domain"/>
    <property type="match status" value="1"/>
</dbReference>
<dbReference type="EC" id="2.7.1.148" evidence="2"/>
<gene>
    <name evidence="10" type="ORF">MNBD_GAMMA12-798</name>
</gene>
<evidence type="ECO:0000313" key="10">
    <source>
        <dbReference type="EMBL" id="VAW82058.1"/>
    </source>
</evidence>
<evidence type="ECO:0000256" key="3">
    <source>
        <dbReference type="ARBA" id="ARBA00022679"/>
    </source>
</evidence>
<dbReference type="PIRSF" id="PIRSF010376">
    <property type="entry name" value="IspE"/>
    <property type="match status" value="1"/>
</dbReference>
<comment type="similarity">
    <text evidence="1">Belongs to the GHMP kinase family. IspE subfamily.</text>
</comment>
<dbReference type="EMBL" id="UOFL01000234">
    <property type="protein sequence ID" value="VAW82058.1"/>
    <property type="molecule type" value="Genomic_DNA"/>
</dbReference>
<reference evidence="10" key="1">
    <citation type="submission" date="2018-06" db="EMBL/GenBank/DDBJ databases">
        <authorList>
            <person name="Zhirakovskaya E."/>
        </authorList>
    </citation>
    <scope>NUCLEOTIDE SEQUENCE</scope>
</reference>
<evidence type="ECO:0000259" key="8">
    <source>
        <dbReference type="Pfam" id="PF00288"/>
    </source>
</evidence>
<dbReference type="InterPro" id="IPR013750">
    <property type="entry name" value="GHMP_kinase_C_dom"/>
</dbReference>
<dbReference type="InterPro" id="IPR014721">
    <property type="entry name" value="Ribsml_uS5_D2-typ_fold_subgr"/>
</dbReference>
<keyword evidence="3 10" id="KW-0808">Transferase</keyword>
<sequence length="296" mass="32350">MLPTPWPAPAKLNLFLHITGQRDDGYHELQTVFQLLNYGDWLWFTPLTSPNILRDGNGDVDPEQDLIVRAAQLLKERSNYNGGINIKIDKRLPIGAGIGGGSSDAATTLVALNSIWNTGLTSDDLMALGSELGADVPVFVQGKSAWAEGVGDILTPIELNQCWCLVVSPEVQVSTQEIFSSTQLTRDSRPRKIASFLGSHYAQCSQEQPASVTTNEFRNDCTSVVTKLYPEIQQVLDWLGPYAQAKMTGTGASVFALFEKQEQARDISAALPDKWTSFVAKAVNQSPLLARLQQQG</sequence>
<dbReference type="Pfam" id="PF00288">
    <property type="entry name" value="GHMP_kinases_N"/>
    <property type="match status" value="1"/>
</dbReference>
<dbReference type="InterPro" id="IPR036554">
    <property type="entry name" value="GHMP_kinase_C_sf"/>
</dbReference>
<evidence type="ECO:0000256" key="6">
    <source>
        <dbReference type="ARBA" id="ARBA00022840"/>
    </source>
</evidence>
<dbReference type="InterPro" id="IPR006204">
    <property type="entry name" value="GHMP_kinase_N_dom"/>
</dbReference>
<dbReference type="AlphaFoldDB" id="A0A3B0YMC6"/>
<dbReference type="HAMAP" id="MF_00061">
    <property type="entry name" value="IspE"/>
    <property type="match status" value="1"/>
</dbReference>
<accession>A0A3B0YMC6</accession>
<dbReference type="GO" id="GO:0016114">
    <property type="term" value="P:terpenoid biosynthetic process"/>
    <property type="evidence" value="ECO:0007669"/>
    <property type="project" value="InterPro"/>
</dbReference>
<organism evidence="10">
    <name type="scientific">hydrothermal vent metagenome</name>
    <dbReference type="NCBI Taxonomy" id="652676"/>
    <lineage>
        <taxon>unclassified sequences</taxon>
        <taxon>metagenomes</taxon>
        <taxon>ecological metagenomes</taxon>
    </lineage>
</organism>